<keyword evidence="2" id="KW-0812">Transmembrane</keyword>
<protein>
    <submittedName>
        <fullName evidence="3">Uncharacterized protein</fullName>
    </submittedName>
</protein>
<sequence length="422" mass="46423">MNFDDFNDFTGSTSSTSSASGEPMSQGGPQRPRYGPPPQNDASRARPRPNKPTTKTLPMEIRISRNYPVMKIMFPRRMSPTDIPVPSISRVHMLAATSTLSTALLSTYLYLSFIRPTLFPLFAVGWFLVKNSMAPILYPLQAKFGSSIPDMSSVKSVVAQVSKVVACALTYFLVLRHIKPQKKRGDASRQQMQQQQGKEGGGTTRESPLLTNFNYRMLTHPSDLLDLLTSLGLLLIYLGSNLPRIRSRYPTFPQFKALFGTRRPYWPSDGAKTQMYLIGFLLGAVCGYTIVKPIPLMPVWIGVIAGGSGSLVLATGENKLGDLARMMDMKLLFVVGIVKNLEREVFLIRKLMTVTSNVLALLVFWDKYFGIREKVGAVTGFVGNIFAGAYGKVSGDIEGEVETAVGGIKEGMEGLAKVVEML</sequence>
<dbReference type="Proteomes" id="UP001165065">
    <property type="component" value="Unassembled WGS sequence"/>
</dbReference>
<name>A0A9W7L5Y7_9STRA</name>
<feature type="region of interest" description="Disordered" evidence="1">
    <location>
        <begin position="1"/>
        <end position="58"/>
    </location>
</feature>
<feature type="region of interest" description="Disordered" evidence="1">
    <location>
        <begin position="183"/>
        <end position="206"/>
    </location>
</feature>
<feature type="compositionally biased region" description="Low complexity" evidence="1">
    <location>
        <begin position="1"/>
        <end position="33"/>
    </location>
</feature>
<reference evidence="4" key="1">
    <citation type="journal article" date="2023" name="Commun. Biol.">
        <title>Genome analysis of Parmales, the sister group of diatoms, reveals the evolutionary specialization of diatoms from phago-mixotrophs to photoautotrophs.</title>
        <authorList>
            <person name="Ban H."/>
            <person name="Sato S."/>
            <person name="Yoshikawa S."/>
            <person name="Yamada K."/>
            <person name="Nakamura Y."/>
            <person name="Ichinomiya M."/>
            <person name="Sato N."/>
            <person name="Blanc-Mathieu R."/>
            <person name="Endo H."/>
            <person name="Kuwata A."/>
            <person name="Ogata H."/>
        </authorList>
    </citation>
    <scope>NUCLEOTIDE SEQUENCE [LARGE SCALE GENOMIC DNA]</scope>
</reference>
<dbReference type="AlphaFoldDB" id="A0A9W7L5Y7"/>
<dbReference type="EMBL" id="BRYA01000888">
    <property type="protein sequence ID" value="GMI34950.1"/>
    <property type="molecule type" value="Genomic_DNA"/>
</dbReference>
<accession>A0A9W7L5Y7</accession>
<feature type="transmembrane region" description="Helical" evidence="2">
    <location>
        <begin position="91"/>
        <end position="111"/>
    </location>
</feature>
<organism evidence="3 4">
    <name type="scientific">Triparma columacea</name>
    <dbReference type="NCBI Taxonomy" id="722753"/>
    <lineage>
        <taxon>Eukaryota</taxon>
        <taxon>Sar</taxon>
        <taxon>Stramenopiles</taxon>
        <taxon>Ochrophyta</taxon>
        <taxon>Bolidophyceae</taxon>
        <taxon>Parmales</taxon>
        <taxon>Triparmaceae</taxon>
        <taxon>Triparma</taxon>
    </lineage>
</organism>
<evidence type="ECO:0000256" key="2">
    <source>
        <dbReference type="SAM" id="Phobius"/>
    </source>
</evidence>
<dbReference type="OrthoDB" id="46235at2759"/>
<keyword evidence="4" id="KW-1185">Reference proteome</keyword>
<feature type="transmembrane region" description="Helical" evidence="2">
    <location>
        <begin position="273"/>
        <end position="291"/>
    </location>
</feature>
<proteinExistence type="predicted"/>
<evidence type="ECO:0000313" key="4">
    <source>
        <dbReference type="Proteomes" id="UP001165065"/>
    </source>
</evidence>
<gene>
    <name evidence="3" type="ORF">TrCOL_g10980</name>
</gene>
<feature type="transmembrane region" description="Helical" evidence="2">
    <location>
        <begin position="157"/>
        <end position="175"/>
    </location>
</feature>
<evidence type="ECO:0000256" key="1">
    <source>
        <dbReference type="SAM" id="MobiDB-lite"/>
    </source>
</evidence>
<feature type="transmembrane region" description="Helical" evidence="2">
    <location>
        <begin position="118"/>
        <end position="137"/>
    </location>
</feature>
<evidence type="ECO:0000313" key="3">
    <source>
        <dbReference type="EMBL" id="GMI34950.1"/>
    </source>
</evidence>
<keyword evidence="2" id="KW-1133">Transmembrane helix</keyword>
<keyword evidence="2" id="KW-0472">Membrane</keyword>
<comment type="caution">
    <text evidence="3">The sequence shown here is derived from an EMBL/GenBank/DDBJ whole genome shotgun (WGS) entry which is preliminary data.</text>
</comment>